<keyword evidence="4" id="KW-1185">Reference proteome</keyword>
<dbReference type="Proteomes" id="UP001419268">
    <property type="component" value="Unassembled WGS sequence"/>
</dbReference>
<dbReference type="PANTHER" id="PTHR43345:SF2">
    <property type="entry name" value="3-ISOPROPYLMALATE DEHYDRATASE SMALL SUBUNIT 1"/>
    <property type="match status" value="1"/>
</dbReference>
<comment type="caution">
    <text evidence="3">The sequence shown here is derived from an EMBL/GenBank/DDBJ whole genome shotgun (WGS) entry which is preliminary data.</text>
</comment>
<gene>
    <name evidence="3" type="ORF">Scep_004082</name>
</gene>
<dbReference type="GO" id="GO:0016829">
    <property type="term" value="F:lyase activity"/>
    <property type="evidence" value="ECO:0007669"/>
    <property type="project" value="UniProtKB-KW"/>
</dbReference>
<dbReference type="InterPro" id="IPR015928">
    <property type="entry name" value="Aconitase/3IPM_dehydase_swvl"/>
</dbReference>
<dbReference type="AlphaFoldDB" id="A0AAP0PV33"/>
<dbReference type="Gene3D" id="3.20.19.10">
    <property type="entry name" value="Aconitase, domain 4"/>
    <property type="match status" value="1"/>
</dbReference>
<evidence type="ECO:0000256" key="1">
    <source>
        <dbReference type="ARBA" id="ARBA00023239"/>
    </source>
</evidence>
<evidence type="ECO:0000256" key="2">
    <source>
        <dbReference type="SAM" id="MobiDB-lite"/>
    </source>
</evidence>
<evidence type="ECO:0000313" key="3">
    <source>
        <dbReference type="EMBL" id="KAK9157508.1"/>
    </source>
</evidence>
<protein>
    <submittedName>
        <fullName evidence="3">Uncharacterized protein</fullName>
    </submittedName>
</protein>
<evidence type="ECO:0000313" key="4">
    <source>
        <dbReference type="Proteomes" id="UP001419268"/>
    </source>
</evidence>
<sequence>MIDHWFHQIPLQTPVLFPISSSPPLRHRHQQQQQPLISSARHHAPRPLLRRPEYHRHGPDHPLRAPHPRLLEPRRVPKARLICTYWPPLRLSYPLFRPRRVPIQVLHNHCWGQFRVRVVEGARARRAWGFRSEGRGGGVLRQDLLRNSVATGEVYPLESEARVCDECNTGDSVTVELAENLLINHPAGKECRLKPIGDAGPIIEAGGIFAYARNTGMISSSHVCLDCW</sequence>
<proteinExistence type="predicted"/>
<dbReference type="InterPro" id="IPR050075">
    <property type="entry name" value="LeuD"/>
</dbReference>
<feature type="region of interest" description="Disordered" evidence="2">
    <location>
        <begin position="50"/>
        <end position="69"/>
    </location>
</feature>
<dbReference type="EMBL" id="JBBNAG010000002">
    <property type="protein sequence ID" value="KAK9157508.1"/>
    <property type="molecule type" value="Genomic_DNA"/>
</dbReference>
<reference evidence="3 4" key="1">
    <citation type="submission" date="2024-01" db="EMBL/GenBank/DDBJ databases">
        <title>Genome assemblies of Stephania.</title>
        <authorList>
            <person name="Yang L."/>
        </authorList>
    </citation>
    <scope>NUCLEOTIDE SEQUENCE [LARGE SCALE GENOMIC DNA]</scope>
    <source>
        <strain evidence="3">JXDWG</strain>
        <tissue evidence="3">Leaf</tissue>
    </source>
</reference>
<organism evidence="3 4">
    <name type="scientific">Stephania cephalantha</name>
    <dbReference type="NCBI Taxonomy" id="152367"/>
    <lineage>
        <taxon>Eukaryota</taxon>
        <taxon>Viridiplantae</taxon>
        <taxon>Streptophyta</taxon>
        <taxon>Embryophyta</taxon>
        <taxon>Tracheophyta</taxon>
        <taxon>Spermatophyta</taxon>
        <taxon>Magnoliopsida</taxon>
        <taxon>Ranunculales</taxon>
        <taxon>Menispermaceae</taxon>
        <taxon>Menispermoideae</taxon>
        <taxon>Cissampelideae</taxon>
        <taxon>Stephania</taxon>
    </lineage>
</organism>
<keyword evidence="1" id="KW-0456">Lyase</keyword>
<accession>A0AAP0PV33</accession>
<feature type="region of interest" description="Disordered" evidence="2">
    <location>
        <begin position="20"/>
        <end position="43"/>
    </location>
</feature>
<name>A0AAP0PV33_9MAGN</name>
<dbReference type="PANTHER" id="PTHR43345">
    <property type="entry name" value="3-ISOPROPYLMALATE DEHYDRATASE SMALL SUBUNIT 2-RELATED-RELATED"/>
    <property type="match status" value="1"/>
</dbReference>